<dbReference type="SMART" id="SM00862">
    <property type="entry name" value="Trans_reg_C"/>
    <property type="match status" value="1"/>
</dbReference>
<dbReference type="SUPFAM" id="SSF48452">
    <property type="entry name" value="TPR-like"/>
    <property type="match status" value="1"/>
</dbReference>
<dbReference type="InterPro" id="IPR011990">
    <property type="entry name" value="TPR-like_helical_dom_sf"/>
</dbReference>
<gene>
    <name evidence="4" type="ORF">GCM10010919_00980</name>
</gene>
<protein>
    <recommendedName>
        <fullName evidence="3">OmpR/PhoB-type domain-containing protein</fullName>
    </recommendedName>
</protein>
<dbReference type="Gene3D" id="1.25.40.10">
    <property type="entry name" value="Tetratricopeptide repeat domain"/>
    <property type="match status" value="1"/>
</dbReference>
<dbReference type="Proteomes" id="UP000659697">
    <property type="component" value="Unassembled WGS sequence"/>
</dbReference>
<dbReference type="InterPro" id="IPR016032">
    <property type="entry name" value="Sig_transdc_resp-reg_C-effctor"/>
</dbReference>
<comment type="caution">
    <text evidence="4">The sequence shown here is derived from an EMBL/GenBank/DDBJ whole genome shotgun (WGS) entry which is preliminary data.</text>
</comment>
<accession>A0ABQ3KTG9</accession>
<evidence type="ECO:0000256" key="2">
    <source>
        <dbReference type="PROSITE-ProRule" id="PRU01091"/>
    </source>
</evidence>
<dbReference type="RefSeq" id="WP_189429167.1">
    <property type="nucleotide sequence ID" value="NZ_BNAO01000001.1"/>
</dbReference>
<keyword evidence="5" id="KW-1185">Reference proteome</keyword>
<evidence type="ECO:0000313" key="4">
    <source>
        <dbReference type="EMBL" id="GHG58913.1"/>
    </source>
</evidence>
<dbReference type="EMBL" id="BNAO01000001">
    <property type="protein sequence ID" value="GHG58913.1"/>
    <property type="molecule type" value="Genomic_DNA"/>
</dbReference>
<name>A0ABQ3KTG9_9ALTE</name>
<keyword evidence="1 2" id="KW-0238">DNA-binding</keyword>
<sequence length="478" mass="54947">MFGSNKFVINDKWYFDAEQRTLSCGAKFVTLEKQHAILLVYLVKHHHQVLSKENLLEDNWQGRVVSEENLTVAISRLRKVFDDNPRCPEYIKTIPTVGYQFVATVASSITEESALKRNKGSYYKRHYFAVILLVAMTVAPKIHSYISHTAFSSIASESITQTYDALVAQSRAVAPEDTEQLIRKWQSYVGQFPEHAEAHLQLAKLEISALSWMEATDTIRLSEVTSLLHKAIAFDTEQAEAWSWLARLYFWHKSDYAVAEAYFREALKWQPTAETFYAYAEMLLAQGRFNEANQCIESARQSKPHHYTFPRLAWAYQLSGRTEDAWRELQRIRATGILDRIWHISALRISDAMGLPDESYRSMQWLLQQTEQGKALLVSTDSIYQTQGLPAVYQFLLSQRFEPDIGHYVPPLSWARYAILAGDDSLALVYFKQAMEQRQAPLLWAAVDPVYQPISESPEFGAWLRTIKLAAFKHAQIK</sequence>
<feature type="domain" description="OmpR/PhoB-type" evidence="3">
    <location>
        <begin position="4"/>
        <end position="103"/>
    </location>
</feature>
<dbReference type="Pfam" id="PF00486">
    <property type="entry name" value="Trans_reg_C"/>
    <property type="match status" value="1"/>
</dbReference>
<dbReference type="InterPro" id="IPR001867">
    <property type="entry name" value="OmpR/PhoB-type_DNA-bd"/>
</dbReference>
<dbReference type="InterPro" id="IPR036388">
    <property type="entry name" value="WH-like_DNA-bd_sf"/>
</dbReference>
<evidence type="ECO:0000313" key="5">
    <source>
        <dbReference type="Proteomes" id="UP000659697"/>
    </source>
</evidence>
<evidence type="ECO:0000256" key="1">
    <source>
        <dbReference type="ARBA" id="ARBA00023125"/>
    </source>
</evidence>
<evidence type="ECO:0000259" key="3">
    <source>
        <dbReference type="PROSITE" id="PS51755"/>
    </source>
</evidence>
<reference evidence="5" key="1">
    <citation type="journal article" date="2019" name="Int. J. Syst. Evol. Microbiol.">
        <title>The Global Catalogue of Microorganisms (GCM) 10K type strain sequencing project: providing services to taxonomists for standard genome sequencing and annotation.</title>
        <authorList>
            <consortium name="The Broad Institute Genomics Platform"/>
            <consortium name="The Broad Institute Genome Sequencing Center for Infectious Disease"/>
            <person name="Wu L."/>
            <person name="Ma J."/>
        </authorList>
    </citation>
    <scope>NUCLEOTIDE SEQUENCE [LARGE SCALE GENOMIC DNA]</scope>
    <source>
        <strain evidence="5">CGMCC 1.7003</strain>
    </source>
</reference>
<dbReference type="Gene3D" id="1.10.10.10">
    <property type="entry name" value="Winged helix-like DNA-binding domain superfamily/Winged helix DNA-binding domain"/>
    <property type="match status" value="1"/>
</dbReference>
<proteinExistence type="predicted"/>
<dbReference type="CDD" id="cd00383">
    <property type="entry name" value="trans_reg_C"/>
    <property type="match status" value="1"/>
</dbReference>
<feature type="DNA-binding region" description="OmpR/PhoB-type" evidence="2">
    <location>
        <begin position="4"/>
        <end position="103"/>
    </location>
</feature>
<dbReference type="PROSITE" id="PS51755">
    <property type="entry name" value="OMPR_PHOB"/>
    <property type="match status" value="1"/>
</dbReference>
<dbReference type="SUPFAM" id="SSF46894">
    <property type="entry name" value="C-terminal effector domain of the bipartite response regulators"/>
    <property type="match status" value="1"/>
</dbReference>
<organism evidence="4 5">
    <name type="scientific">Alishewanella longhuensis</name>
    <dbReference type="NCBI Taxonomy" id="1091037"/>
    <lineage>
        <taxon>Bacteria</taxon>
        <taxon>Pseudomonadati</taxon>
        <taxon>Pseudomonadota</taxon>
        <taxon>Gammaproteobacteria</taxon>
        <taxon>Alteromonadales</taxon>
        <taxon>Alteromonadaceae</taxon>
        <taxon>Alishewanella</taxon>
    </lineage>
</organism>